<evidence type="ECO:0000313" key="4">
    <source>
        <dbReference type="Proteomes" id="UP000319280"/>
    </source>
</evidence>
<reference evidence="1 3" key="1">
    <citation type="submission" date="2019-05" db="EMBL/GenBank/DDBJ databases">
        <title>Genomic analysis of Lentibacillus sp. NKC220-2.</title>
        <authorList>
            <person name="Oh Y.J."/>
        </authorList>
    </citation>
    <scope>NUCLEOTIDE SEQUENCE [LARGE SCALE GENOMIC DNA]</scope>
    <source>
        <strain evidence="1 3">NKC220-2</strain>
    </source>
</reference>
<dbReference type="EMBL" id="VCIA01000001">
    <property type="protein sequence ID" value="TMN23018.1"/>
    <property type="molecule type" value="Genomic_DNA"/>
</dbReference>
<dbReference type="EMBL" id="VJMZ01000001">
    <property type="protein sequence ID" value="TRM11829.1"/>
    <property type="molecule type" value="Genomic_DNA"/>
</dbReference>
<proteinExistence type="predicted"/>
<comment type="caution">
    <text evidence="2">The sequence shown here is derived from an EMBL/GenBank/DDBJ whole genome shotgun (WGS) entry which is preliminary data.</text>
</comment>
<dbReference type="Pfam" id="PF14120">
    <property type="entry name" value="YhzD"/>
    <property type="match status" value="1"/>
</dbReference>
<accession>A0A5S3QMY2</accession>
<name>A0A549YIW3_9BACI</name>
<dbReference type="OrthoDB" id="2355652at2"/>
<gene>
    <name evidence="1" type="ORF">FFL34_13710</name>
    <name evidence="2" type="ORF">FH966_09135</name>
</gene>
<keyword evidence="4" id="KW-1185">Reference proteome</keyword>
<dbReference type="RefSeq" id="WP_138603910.1">
    <property type="nucleotide sequence ID" value="NZ_VCIA01000001.1"/>
</dbReference>
<evidence type="ECO:0000313" key="1">
    <source>
        <dbReference type="EMBL" id="TMN23018.1"/>
    </source>
</evidence>
<evidence type="ECO:0000313" key="2">
    <source>
        <dbReference type="EMBL" id="TRM11829.1"/>
    </source>
</evidence>
<reference evidence="2 4" key="2">
    <citation type="submission" date="2019-07" db="EMBL/GenBank/DDBJ databases">
        <title>Genomic analysis of Lentibacillus sp. NKC851-2.</title>
        <authorList>
            <person name="Oh Y.J."/>
        </authorList>
    </citation>
    <scope>NUCLEOTIDE SEQUENCE [LARGE SCALE GENOMIC DNA]</scope>
    <source>
        <strain evidence="2 4">NKC851-2</strain>
    </source>
</reference>
<accession>A0A549YIW3</accession>
<evidence type="ECO:0008006" key="5">
    <source>
        <dbReference type="Google" id="ProtNLM"/>
    </source>
</evidence>
<evidence type="ECO:0000313" key="3">
    <source>
        <dbReference type="Proteomes" id="UP000306980"/>
    </source>
</evidence>
<protein>
    <recommendedName>
        <fullName evidence="5">YhzD-like protein</fullName>
    </recommendedName>
</protein>
<dbReference type="AlphaFoldDB" id="A0A549YIW3"/>
<organism evidence="2 4">
    <name type="scientific">Lentibacillus cibarius</name>
    <dbReference type="NCBI Taxonomy" id="2583219"/>
    <lineage>
        <taxon>Bacteria</taxon>
        <taxon>Bacillati</taxon>
        <taxon>Bacillota</taxon>
        <taxon>Bacilli</taxon>
        <taxon>Bacillales</taxon>
        <taxon>Bacillaceae</taxon>
        <taxon>Lentibacillus</taxon>
    </lineage>
</organism>
<dbReference type="Proteomes" id="UP000319280">
    <property type="component" value="Unassembled WGS sequence"/>
</dbReference>
<sequence>MRTYHLTVFDKTGEKLLDESFEASSNDEAKNIGHQKLTEKGYNNYTHRCVAPNAKLVLFHR</sequence>
<dbReference type="InterPro" id="IPR025544">
    <property type="entry name" value="YhzD"/>
</dbReference>
<dbReference type="Proteomes" id="UP000306980">
    <property type="component" value="Unassembled WGS sequence"/>
</dbReference>